<protein>
    <submittedName>
        <fullName evidence="1">Uncharacterized protein</fullName>
    </submittedName>
</protein>
<evidence type="ECO:0000313" key="2">
    <source>
        <dbReference type="Proteomes" id="UP000075544"/>
    </source>
</evidence>
<reference evidence="1 2" key="1">
    <citation type="journal article" date="2016" name="Sci. Rep.">
        <title>Genomic and phenotypic characterization of the species Acinetobacter venetianus.</title>
        <authorList>
            <person name="Fondi M."/>
            <person name="Maida I."/>
            <person name="Perrin E."/>
            <person name="Orlandini V."/>
            <person name="La Torre L."/>
            <person name="Bosi E."/>
            <person name="Negroni A."/>
            <person name="Zanaroli G."/>
            <person name="Fava F."/>
            <person name="Decorosi F."/>
            <person name="Giovannetti L."/>
            <person name="Viti C."/>
            <person name="Vaneechoutte M."/>
            <person name="Dijkshoorn L."/>
            <person name="Fani R."/>
        </authorList>
    </citation>
    <scope>NUCLEOTIDE SEQUENCE [LARGE SCALE GENOMIC DNA]</scope>
    <source>
        <strain evidence="1 2">LUH13518</strain>
    </source>
</reference>
<dbReference type="EMBL" id="JRHX01000030">
    <property type="protein sequence ID" value="KXZ72116.1"/>
    <property type="molecule type" value="Genomic_DNA"/>
</dbReference>
<accession>A0A150HY41</accession>
<dbReference type="AlphaFoldDB" id="A0A150HY41"/>
<dbReference type="RefSeq" id="WP_061524034.1">
    <property type="nucleotide sequence ID" value="NZ_JRHX01000030.1"/>
</dbReference>
<dbReference type="Proteomes" id="UP000075544">
    <property type="component" value="Unassembled WGS sequence"/>
</dbReference>
<dbReference type="PATRIC" id="fig|52133.19.peg.749"/>
<name>A0A150HY41_9GAMM</name>
<organism evidence="1 2">
    <name type="scientific">Acinetobacter venetianus</name>
    <dbReference type="NCBI Taxonomy" id="52133"/>
    <lineage>
        <taxon>Bacteria</taxon>
        <taxon>Pseudomonadati</taxon>
        <taxon>Pseudomonadota</taxon>
        <taxon>Gammaproteobacteria</taxon>
        <taxon>Moraxellales</taxon>
        <taxon>Moraxellaceae</taxon>
        <taxon>Acinetobacter</taxon>
    </lineage>
</organism>
<sequence>MPKIILSKICLRCNLEKETDEFRLANRKIGEICRSCRAKCVVCGTLIQNPKDLKVKYCSNECRRVTDRLQKAERLKSIVENNPNHYKEQYLIKKSKGYTQLDSERSKKYYFDHKNDPEFKEKRKKFASAYYYRNREMILKKQRILRSEQREAYNSKVRNWRKQRFDSLPLAEQEMLKQHFRSLNRQTRARQRLAKLRLDFAKIEELNNE</sequence>
<comment type="caution">
    <text evidence="1">The sequence shown here is derived from an EMBL/GenBank/DDBJ whole genome shotgun (WGS) entry which is preliminary data.</text>
</comment>
<proteinExistence type="predicted"/>
<gene>
    <name evidence="1" type="ORF">AVENLUH13518_00727</name>
</gene>
<evidence type="ECO:0000313" key="1">
    <source>
        <dbReference type="EMBL" id="KXZ72116.1"/>
    </source>
</evidence>